<protein>
    <submittedName>
        <fullName evidence="1">Condensin complex subunit 3-like</fullName>
    </submittedName>
</protein>
<keyword evidence="2" id="KW-1185">Reference proteome</keyword>
<evidence type="ECO:0000313" key="1">
    <source>
        <dbReference type="EMBL" id="OQR77278.1"/>
    </source>
</evidence>
<proteinExistence type="predicted"/>
<feature type="non-terminal residue" evidence="1">
    <location>
        <position position="69"/>
    </location>
</feature>
<accession>A0A1V9XV94</accession>
<organism evidence="1 2">
    <name type="scientific">Tropilaelaps mercedesae</name>
    <dbReference type="NCBI Taxonomy" id="418985"/>
    <lineage>
        <taxon>Eukaryota</taxon>
        <taxon>Metazoa</taxon>
        <taxon>Ecdysozoa</taxon>
        <taxon>Arthropoda</taxon>
        <taxon>Chelicerata</taxon>
        <taxon>Arachnida</taxon>
        <taxon>Acari</taxon>
        <taxon>Parasitiformes</taxon>
        <taxon>Mesostigmata</taxon>
        <taxon>Gamasina</taxon>
        <taxon>Dermanyssoidea</taxon>
        <taxon>Laelapidae</taxon>
        <taxon>Tropilaelaps</taxon>
    </lineage>
</organism>
<dbReference type="Proteomes" id="UP000192247">
    <property type="component" value="Unassembled WGS sequence"/>
</dbReference>
<dbReference type="EMBL" id="MNPL01003748">
    <property type="protein sequence ID" value="OQR77278.1"/>
    <property type="molecule type" value="Genomic_DNA"/>
</dbReference>
<sequence>MFLSKEDEFEDSFEKGLNAKHDDDHFKEIELDPSSARRCLAIMAIALQKATPKRLDIILENFIEQRALK</sequence>
<gene>
    <name evidence="1" type="ORF">BIW11_07210</name>
</gene>
<reference evidence="1 2" key="1">
    <citation type="journal article" date="2017" name="Gigascience">
        <title>Draft genome of the honey bee ectoparasitic mite, Tropilaelaps mercedesae, is shaped by the parasitic life history.</title>
        <authorList>
            <person name="Dong X."/>
            <person name="Armstrong S.D."/>
            <person name="Xia D."/>
            <person name="Makepeace B.L."/>
            <person name="Darby A.C."/>
            <person name="Kadowaki T."/>
        </authorList>
    </citation>
    <scope>NUCLEOTIDE SEQUENCE [LARGE SCALE GENOMIC DNA]</scope>
    <source>
        <strain evidence="1">Wuxi-XJTLU</strain>
    </source>
</reference>
<dbReference type="InParanoid" id="A0A1V9XV94"/>
<name>A0A1V9XV94_9ACAR</name>
<comment type="caution">
    <text evidence="1">The sequence shown here is derived from an EMBL/GenBank/DDBJ whole genome shotgun (WGS) entry which is preliminary data.</text>
</comment>
<dbReference type="AlphaFoldDB" id="A0A1V9XV94"/>
<evidence type="ECO:0000313" key="2">
    <source>
        <dbReference type="Proteomes" id="UP000192247"/>
    </source>
</evidence>